<evidence type="ECO:0000256" key="1">
    <source>
        <dbReference type="SAM" id="SignalP"/>
    </source>
</evidence>
<proteinExistence type="predicted"/>
<dbReference type="Proteomes" id="UP000824782">
    <property type="component" value="Unassembled WGS sequence"/>
</dbReference>
<organism evidence="2 3">
    <name type="scientific">Engystomops pustulosus</name>
    <name type="common">Tungara frog</name>
    <name type="synonym">Physalaemus pustulosus</name>
    <dbReference type="NCBI Taxonomy" id="76066"/>
    <lineage>
        <taxon>Eukaryota</taxon>
        <taxon>Metazoa</taxon>
        <taxon>Chordata</taxon>
        <taxon>Craniata</taxon>
        <taxon>Vertebrata</taxon>
        <taxon>Euteleostomi</taxon>
        <taxon>Amphibia</taxon>
        <taxon>Batrachia</taxon>
        <taxon>Anura</taxon>
        <taxon>Neobatrachia</taxon>
        <taxon>Hyloidea</taxon>
        <taxon>Leptodactylidae</taxon>
        <taxon>Leiuperinae</taxon>
        <taxon>Engystomops</taxon>
    </lineage>
</organism>
<feature type="chain" id="PRO_5043585870" description="Secreted protein" evidence="1">
    <location>
        <begin position="21"/>
        <end position="93"/>
    </location>
</feature>
<dbReference type="AlphaFoldDB" id="A0AAV6ZNZ5"/>
<feature type="signal peptide" evidence="1">
    <location>
        <begin position="1"/>
        <end position="20"/>
    </location>
</feature>
<evidence type="ECO:0000313" key="3">
    <source>
        <dbReference type="Proteomes" id="UP000824782"/>
    </source>
</evidence>
<protein>
    <recommendedName>
        <fullName evidence="4">Secreted protein</fullName>
    </recommendedName>
</protein>
<reference evidence="2" key="1">
    <citation type="thesis" date="2020" institute="ProQuest LLC" country="789 East Eisenhower Parkway, Ann Arbor, MI, USA">
        <title>Comparative Genomics and Chromosome Evolution.</title>
        <authorList>
            <person name="Mudd A.B."/>
        </authorList>
    </citation>
    <scope>NUCLEOTIDE SEQUENCE</scope>
    <source>
        <strain evidence="2">237g6f4</strain>
        <tissue evidence="2">Blood</tissue>
    </source>
</reference>
<name>A0AAV6ZNZ5_ENGPU</name>
<keyword evidence="3" id="KW-1185">Reference proteome</keyword>
<comment type="caution">
    <text evidence="2">The sequence shown here is derived from an EMBL/GenBank/DDBJ whole genome shotgun (WGS) entry which is preliminary data.</text>
</comment>
<keyword evidence="1" id="KW-0732">Signal</keyword>
<evidence type="ECO:0008006" key="4">
    <source>
        <dbReference type="Google" id="ProtNLM"/>
    </source>
</evidence>
<accession>A0AAV6ZNZ5</accession>
<evidence type="ECO:0000313" key="2">
    <source>
        <dbReference type="EMBL" id="KAG8550766.1"/>
    </source>
</evidence>
<sequence>MMLAACRACVPGLFWARVSAFRLSAPDTEPVIIRPHKAGAGNVILIGRGVPYVLPHRTRSSLSLCPWLAGHVPITYFCRAASCVAAPDPVRGW</sequence>
<dbReference type="EMBL" id="WNYA01000025">
    <property type="protein sequence ID" value="KAG8550766.1"/>
    <property type="molecule type" value="Genomic_DNA"/>
</dbReference>
<gene>
    <name evidence="2" type="ORF">GDO81_020258</name>
</gene>